<proteinExistence type="predicted"/>
<dbReference type="Proteomes" id="UP000248066">
    <property type="component" value="Unassembled WGS sequence"/>
</dbReference>
<dbReference type="EMBL" id="PDOF01000001">
    <property type="protein sequence ID" value="PYZ98236.1"/>
    <property type="molecule type" value="Genomic_DNA"/>
</dbReference>
<protein>
    <submittedName>
        <fullName evidence="1">DUF2187 domain-containing protein</fullName>
    </submittedName>
</protein>
<dbReference type="InterPro" id="IPR014722">
    <property type="entry name" value="Rib_uL2_dom2"/>
</dbReference>
<keyword evidence="2" id="KW-1185">Reference proteome</keyword>
<comment type="caution">
    <text evidence="1">The sequence shown here is derived from an EMBL/GenBank/DDBJ whole genome shotgun (WGS) entry which is preliminary data.</text>
</comment>
<dbReference type="RefSeq" id="WP_110518105.1">
    <property type="nucleotide sequence ID" value="NZ_PDOF01000001.1"/>
</dbReference>
<evidence type="ECO:0000313" key="2">
    <source>
        <dbReference type="Proteomes" id="UP000248066"/>
    </source>
</evidence>
<dbReference type="Gene3D" id="2.30.30.30">
    <property type="match status" value="1"/>
</dbReference>
<dbReference type="InterPro" id="IPR008991">
    <property type="entry name" value="Translation_prot_SH3-like_sf"/>
</dbReference>
<reference evidence="1 2" key="1">
    <citation type="submission" date="2017-10" db="EMBL/GenBank/DDBJ databases">
        <title>Bacillus sp. nov., a halophilic bacterium isolated from a Yangshapao Lake.</title>
        <authorList>
            <person name="Wang H."/>
        </authorList>
    </citation>
    <scope>NUCLEOTIDE SEQUENCE [LARGE SCALE GENOMIC DNA]</scope>
    <source>
        <strain evidence="1 2">YSP-3</strain>
    </source>
</reference>
<gene>
    <name evidence="1" type="ORF">CR205_06475</name>
</gene>
<organism evidence="1 2">
    <name type="scientific">Alteribacter lacisalsi</name>
    <dbReference type="NCBI Taxonomy" id="2045244"/>
    <lineage>
        <taxon>Bacteria</taxon>
        <taxon>Bacillati</taxon>
        <taxon>Bacillota</taxon>
        <taxon>Bacilli</taxon>
        <taxon>Bacillales</taxon>
        <taxon>Bacillaceae</taxon>
        <taxon>Alteribacter</taxon>
    </lineage>
</organism>
<dbReference type="AlphaFoldDB" id="A0A2W0HBM5"/>
<name>A0A2W0HBM5_9BACI</name>
<sequence>MANEEAKQENPITVEAGDQVSVTKGEFKGSKAEVIAVYNNSIAVELDKKLEDGSYARTVLHHTEFK</sequence>
<accession>A0A2W0HBM5</accession>
<dbReference type="OrthoDB" id="2887719at2"/>
<dbReference type="SUPFAM" id="SSF50104">
    <property type="entry name" value="Translation proteins SH3-like domain"/>
    <property type="match status" value="1"/>
</dbReference>
<evidence type="ECO:0000313" key="1">
    <source>
        <dbReference type="EMBL" id="PYZ98236.1"/>
    </source>
</evidence>